<feature type="region of interest" description="Disordered" evidence="1">
    <location>
        <begin position="113"/>
        <end position="167"/>
    </location>
</feature>
<dbReference type="AlphaFoldDB" id="A0A428R460"/>
<feature type="region of interest" description="Disordered" evidence="1">
    <location>
        <begin position="56"/>
        <end position="94"/>
    </location>
</feature>
<evidence type="ECO:0000313" key="2">
    <source>
        <dbReference type="EMBL" id="RSL72303.1"/>
    </source>
</evidence>
<organism evidence="2 3">
    <name type="scientific">Fusarium duplospermum</name>
    <dbReference type="NCBI Taxonomy" id="1325734"/>
    <lineage>
        <taxon>Eukaryota</taxon>
        <taxon>Fungi</taxon>
        <taxon>Dikarya</taxon>
        <taxon>Ascomycota</taxon>
        <taxon>Pezizomycotina</taxon>
        <taxon>Sordariomycetes</taxon>
        <taxon>Hypocreomycetidae</taxon>
        <taxon>Hypocreales</taxon>
        <taxon>Nectriaceae</taxon>
        <taxon>Fusarium</taxon>
        <taxon>Fusarium solani species complex</taxon>
    </lineage>
</organism>
<protein>
    <submittedName>
        <fullName evidence="2">Uncharacterized protein</fullName>
    </submittedName>
</protein>
<name>A0A428R460_9HYPO</name>
<feature type="compositionally biased region" description="Polar residues" evidence="1">
    <location>
        <begin position="56"/>
        <end position="65"/>
    </location>
</feature>
<dbReference type="EMBL" id="NKCI01000004">
    <property type="protein sequence ID" value="RSL72303.1"/>
    <property type="molecule type" value="Genomic_DNA"/>
</dbReference>
<feature type="compositionally biased region" description="Polar residues" evidence="1">
    <location>
        <begin position="113"/>
        <end position="126"/>
    </location>
</feature>
<proteinExistence type="predicted"/>
<gene>
    <name evidence="2" type="ORF">CEP54_000991</name>
</gene>
<feature type="compositionally biased region" description="Polar residues" evidence="1">
    <location>
        <begin position="138"/>
        <end position="150"/>
    </location>
</feature>
<reference evidence="2 3" key="1">
    <citation type="submission" date="2017-06" db="EMBL/GenBank/DDBJ databases">
        <title>Comparative genomic analysis of Ambrosia Fusariam Clade fungi.</title>
        <authorList>
            <person name="Stajich J.E."/>
            <person name="Carrillo J."/>
            <person name="Kijimoto T."/>
            <person name="Eskalen A."/>
            <person name="O'Donnell K."/>
            <person name="Kasson M."/>
        </authorList>
    </citation>
    <scope>NUCLEOTIDE SEQUENCE [LARGE SCALE GENOMIC DNA]</scope>
    <source>
        <strain evidence="2 3">NRRL62584</strain>
    </source>
</reference>
<comment type="caution">
    <text evidence="2">The sequence shown here is derived from an EMBL/GenBank/DDBJ whole genome shotgun (WGS) entry which is preliminary data.</text>
</comment>
<keyword evidence="3" id="KW-1185">Reference proteome</keyword>
<dbReference type="Proteomes" id="UP000288168">
    <property type="component" value="Unassembled WGS sequence"/>
</dbReference>
<evidence type="ECO:0000256" key="1">
    <source>
        <dbReference type="SAM" id="MobiDB-lite"/>
    </source>
</evidence>
<sequence>MPGFYPLESPTQPARASHEVPRSTQVDPTMPPPINQPVNPVRTNIWEDLFPASMRSTCHPKSSIQPALAGPETSRSAEADPTIPPPRSQTTVPDLTDRYSDLKLMLASRSKWLTSPAHTGPETSRSAKAGPTIPPPRSQTAVSNLTSSEVTPRPGHVGLALPPSATITPVTGFTRFEEDQFRTIFPSQFRPPSAHGHQPMHVHGPPSIVTNPPSLRECPPHFGDLPSLRLGHNPRPAGSGPDAQSCIIQATQAAREAIELSQRSLHHVRRLEAFSNSMSNYIQQSVMNAEQSRNFMESSAVTTKGMEDDIRGSKATIEAAMTTANRALGLVERLSQYFATKP</sequence>
<feature type="region of interest" description="Disordered" evidence="1">
    <location>
        <begin position="1"/>
        <end position="40"/>
    </location>
</feature>
<accession>A0A428R460</accession>
<evidence type="ECO:0000313" key="3">
    <source>
        <dbReference type="Proteomes" id="UP000288168"/>
    </source>
</evidence>
<dbReference type="OrthoDB" id="5048508at2759"/>